<evidence type="ECO:0000256" key="1">
    <source>
        <dbReference type="ARBA" id="ARBA00004613"/>
    </source>
</evidence>
<dbReference type="RefSeq" id="WP_119113416.1">
    <property type="nucleotide sequence ID" value="NZ_CBCSEO010000010.1"/>
</dbReference>
<dbReference type="GO" id="GO:0008237">
    <property type="term" value="F:metallopeptidase activity"/>
    <property type="evidence" value="ECO:0007669"/>
    <property type="project" value="InterPro"/>
</dbReference>
<feature type="chain" id="PRO_5017450572" evidence="3">
    <location>
        <begin position="24"/>
        <end position="233"/>
    </location>
</feature>
<organism evidence="5 6">
    <name type="scientific">Mesobacillus zeae</name>
    <dbReference type="NCBI Taxonomy" id="1917180"/>
    <lineage>
        <taxon>Bacteria</taxon>
        <taxon>Bacillati</taxon>
        <taxon>Bacillota</taxon>
        <taxon>Bacilli</taxon>
        <taxon>Bacillales</taxon>
        <taxon>Bacillaceae</taxon>
        <taxon>Mesobacillus</taxon>
    </lineage>
</organism>
<dbReference type="Proteomes" id="UP000265816">
    <property type="component" value="Unassembled WGS sequence"/>
</dbReference>
<dbReference type="OrthoDB" id="2615003at2"/>
<feature type="signal peptide" evidence="3">
    <location>
        <begin position="1"/>
        <end position="23"/>
    </location>
</feature>
<protein>
    <submittedName>
        <fullName evidence="5">Toxin</fullName>
    </submittedName>
</protein>
<comment type="caution">
    <text evidence="5">The sequence shown here is derived from an EMBL/GenBank/DDBJ whole genome shotgun (WGS) entry which is preliminary data.</text>
</comment>
<evidence type="ECO:0000256" key="3">
    <source>
        <dbReference type="SAM" id="SignalP"/>
    </source>
</evidence>
<dbReference type="GO" id="GO:0005576">
    <property type="term" value="C:extracellular region"/>
    <property type="evidence" value="ECO:0007669"/>
    <property type="project" value="UniProtKB-SubCell"/>
</dbReference>
<dbReference type="SUPFAM" id="SSF55486">
    <property type="entry name" value="Metalloproteases ('zincins'), catalytic domain"/>
    <property type="match status" value="1"/>
</dbReference>
<dbReference type="PROSITE" id="PS51995">
    <property type="entry name" value="ATLF"/>
    <property type="match status" value="1"/>
</dbReference>
<dbReference type="Pfam" id="PF07737">
    <property type="entry name" value="ATLF"/>
    <property type="match status" value="1"/>
</dbReference>
<sequence>MRMMKILLLVAVLAFMLPGSLHADVNGILLKDFPSHSVLYNSLDGKSIHLLGEVILLPEGSFDQKEAAQMASRIGGLPEPLLDKMVKKGIKLKLFQGKLTENPSARKLDGTSPRGYVSGKTWDDVPGMGGSKLVLAKIGSSDKGKSHGSVNLELHELAHTIDQHVYNGIRSDREFIALWEQEKNRLFPGRSYFLNYQEEYFAEAFAMYYSSPNARQLLKAAAPHTYDYIYELQ</sequence>
<dbReference type="InterPro" id="IPR024079">
    <property type="entry name" value="MetalloPept_cat_dom_sf"/>
</dbReference>
<evidence type="ECO:0000259" key="4">
    <source>
        <dbReference type="PROSITE" id="PS51995"/>
    </source>
</evidence>
<proteinExistence type="predicted"/>
<reference evidence="5 6" key="1">
    <citation type="submission" date="2018-08" db="EMBL/GenBank/DDBJ databases">
        <title>Bacillus jemisoniae sp. nov., Bacillus chryseoplanitiae sp. nov., Bacillus resnikiae sp. nov., and Bacillus frankliniae sp. nov., isolated from Viking spacecraft and associated surfaces.</title>
        <authorList>
            <person name="Seuylemezian A."/>
            <person name="Vaishampayan P."/>
        </authorList>
    </citation>
    <scope>NUCLEOTIDE SEQUENCE [LARGE SCALE GENOMIC DNA]</scope>
    <source>
        <strain evidence="5 6">JJ-247</strain>
    </source>
</reference>
<evidence type="ECO:0000313" key="5">
    <source>
        <dbReference type="EMBL" id="RID84148.1"/>
    </source>
</evidence>
<name>A0A398B5Q0_9BACI</name>
<dbReference type="InterPro" id="IPR047568">
    <property type="entry name" value="ATLF-like_dom"/>
</dbReference>
<dbReference type="Gene3D" id="3.40.390.10">
    <property type="entry name" value="Collagenase (Catalytic Domain)"/>
    <property type="match status" value="1"/>
</dbReference>
<accession>A0A398B5Q0</accession>
<keyword evidence="6" id="KW-1185">Reference proteome</keyword>
<evidence type="ECO:0000256" key="2">
    <source>
        <dbReference type="ARBA" id="ARBA00022525"/>
    </source>
</evidence>
<keyword evidence="2" id="KW-0964">Secreted</keyword>
<dbReference type="InterPro" id="IPR014781">
    <property type="entry name" value="Anthrax_toxin_lethal/edema_N/C"/>
</dbReference>
<feature type="domain" description="ATLF-like" evidence="4">
    <location>
        <begin position="48"/>
        <end position="233"/>
    </location>
</feature>
<comment type="subcellular location">
    <subcellularLocation>
        <location evidence="1">Secreted</location>
    </subcellularLocation>
</comment>
<dbReference type="AlphaFoldDB" id="A0A398B5Q0"/>
<gene>
    <name evidence="5" type="ORF">D1970_13590</name>
</gene>
<evidence type="ECO:0000313" key="6">
    <source>
        <dbReference type="Proteomes" id="UP000265816"/>
    </source>
</evidence>
<keyword evidence="3" id="KW-0732">Signal</keyword>
<dbReference type="CDD" id="cd20183">
    <property type="entry name" value="M34_PPEP"/>
    <property type="match status" value="1"/>
</dbReference>
<dbReference type="EMBL" id="QWVT01000023">
    <property type="protein sequence ID" value="RID84148.1"/>
    <property type="molecule type" value="Genomic_DNA"/>
</dbReference>